<dbReference type="EMBL" id="JARPOI010000009">
    <property type="protein sequence ID" value="KAJ9172949.1"/>
    <property type="molecule type" value="Genomic_DNA"/>
</dbReference>
<dbReference type="SUPFAM" id="SSF57903">
    <property type="entry name" value="FYVE/PHD zinc finger"/>
    <property type="match status" value="1"/>
</dbReference>
<keyword evidence="1" id="KW-0479">Metal-binding</keyword>
<dbReference type="Proteomes" id="UP001174677">
    <property type="component" value="Chromosome 9"/>
</dbReference>
<keyword evidence="5" id="KW-0804">Transcription</keyword>
<protein>
    <recommendedName>
        <fullName evidence="6">Zinc finger PHD-type domain-containing protein</fullName>
    </recommendedName>
</protein>
<dbReference type="InterPro" id="IPR011011">
    <property type="entry name" value="Znf_FYVE_PHD"/>
</dbReference>
<name>A0ABQ9LY57_HEVBR</name>
<dbReference type="Gene3D" id="3.30.40.10">
    <property type="entry name" value="Zinc/RING finger domain, C3HC4 (zinc finger)"/>
    <property type="match status" value="1"/>
</dbReference>
<keyword evidence="3" id="KW-0862">Zinc</keyword>
<dbReference type="PANTHER" id="PTHR46201">
    <property type="entry name" value="PHD FINGER PROTEIN MALE MEIOCYTE DEATH 1-RELATED"/>
    <property type="match status" value="1"/>
</dbReference>
<evidence type="ECO:0000256" key="5">
    <source>
        <dbReference type="ARBA" id="ARBA00023163"/>
    </source>
</evidence>
<keyword evidence="8" id="KW-1185">Reference proteome</keyword>
<evidence type="ECO:0000256" key="2">
    <source>
        <dbReference type="ARBA" id="ARBA00022771"/>
    </source>
</evidence>
<dbReference type="InterPro" id="IPR059080">
    <property type="entry name" value="WHD_PTC1"/>
</dbReference>
<dbReference type="PROSITE" id="PS01359">
    <property type="entry name" value="ZF_PHD_1"/>
    <property type="match status" value="1"/>
</dbReference>
<gene>
    <name evidence="7" type="ORF">P3X46_016134</name>
</gene>
<dbReference type="InterPro" id="IPR013083">
    <property type="entry name" value="Znf_RING/FYVE/PHD"/>
</dbReference>
<dbReference type="InterPro" id="IPR019786">
    <property type="entry name" value="Zinc_finger_PHD-type_CS"/>
</dbReference>
<dbReference type="Pfam" id="PF00628">
    <property type="entry name" value="PHD"/>
    <property type="match status" value="1"/>
</dbReference>
<evidence type="ECO:0000313" key="8">
    <source>
        <dbReference type="Proteomes" id="UP001174677"/>
    </source>
</evidence>
<feature type="domain" description="Zinc finger PHD-type" evidence="6">
    <location>
        <begin position="610"/>
        <end position="656"/>
    </location>
</feature>
<dbReference type="InterPro" id="IPR058054">
    <property type="entry name" value="Znf_MS1-like"/>
</dbReference>
<evidence type="ECO:0000256" key="4">
    <source>
        <dbReference type="ARBA" id="ARBA00023015"/>
    </source>
</evidence>
<evidence type="ECO:0000256" key="1">
    <source>
        <dbReference type="ARBA" id="ARBA00022723"/>
    </source>
</evidence>
<sequence length="690" mass="78440">MSLPILETCRKRKRGPKLYNFHSFGDPGCPISPIGPFRDNIRLFLQECAEPEDYNVEGMPIWCTLLVIESNSIVVPLYIIEENVKFSPNPFCDHCRCTGWGDNLVSKRKYHVIIPIAGEWSKRLEEGAFELHTHILHGMIHCNGFGHLLCINGIEGGSKFLCGREIMDLWDRLCANLHARKISVEDVSKKRSMDLRLLYGVAYGHPWFGRWGYKFCRGSFGVTKHNYGRAIEILSAVELDQIIQDFKDSDQYEEMKQMIHYYRDLSETQLMTFKDLLRFMLTVKSCPCAQKKRSMAATASSSISKHLPRVTLQKKPLMKEKCTRYRKFSSLVGTLDSRWPTRRLEYAAEVIVNTLKEKKADKLSKGGMSRQDVRDAARLHIGDTGLLDYVLKSMNNVIVGTHIVRRAVNPTTKILEYSIDELDGGIRPVRVAEPEADVVPEPLPVLPLVPGADLYGDMAFLYAKVLMNYPEPEVMELASQAVLDSKHFVKEWPFEDDEDQLLRFICQAMPNIIDLEANMNRELPPGEIVMLPLHATVAELKQAAESALRDTYCILEKFVVTEIDRMEELEDWELLFGAVESGAELFMRGDGMDLNTELRYEGGPDNWKVRCECGAQDDDGERMVACDICEVWQHTRCNGIEDSGTVPPLFICTGCCESLGHSRGEPQEELDNSDDLLMIPANEYVAQFLE</sequence>
<dbReference type="Pfam" id="PF25565">
    <property type="entry name" value="Ubiquitin_At1g33420"/>
    <property type="match status" value="1"/>
</dbReference>
<dbReference type="SMART" id="SM00249">
    <property type="entry name" value="PHD"/>
    <property type="match status" value="1"/>
</dbReference>
<dbReference type="InterPro" id="IPR019787">
    <property type="entry name" value="Znf_PHD-finger"/>
</dbReference>
<proteinExistence type="predicted"/>
<dbReference type="Pfam" id="PF25874">
    <property type="entry name" value="WHD_plant_repro"/>
    <property type="match status" value="1"/>
</dbReference>
<evidence type="ECO:0000313" key="7">
    <source>
        <dbReference type="EMBL" id="KAJ9172949.1"/>
    </source>
</evidence>
<dbReference type="InterPro" id="IPR001965">
    <property type="entry name" value="Znf_PHD"/>
</dbReference>
<dbReference type="InterPro" id="IPR057765">
    <property type="entry name" value="MS1-like_ubiquitin"/>
</dbReference>
<organism evidence="7 8">
    <name type="scientific">Hevea brasiliensis</name>
    <name type="common">Para rubber tree</name>
    <name type="synonym">Siphonia brasiliensis</name>
    <dbReference type="NCBI Taxonomy" id="3981"/>
    <lineage>
        <taxon>Eukaryota</taxon>
        <taxon>Viridiplantae</taxon>
        <taxon>Streptophyta</taxon>
        <taxon>Embryophyta</taxon>
        <taxon>Tracheophyta</taxon>
        <taxon>Spermatophyta</taxon>
        <taxon>Magnoliopsida</taxon>
        <taxon>eudicotyledons</taxon>
        <taxon>Gunneridae</taxon>
        <taxon>Pentapetalae</taxon>
        <taxon>rosids</taxon>
        <taxon>fabids</taxon>
        <taxon>Malpighiales</taxon>
        <taxon>Euphorbiaceae</taxon>
        <taxon>Crotonoideae</taxon>
        <taxon>Micrandreae</taxon>
        <taxon>Hevea</taxon>
    </lineage>
</organism>
<evidence type="ECO:0000256" key="3">
    <source>
        <dbReference type="ARBA" id="ARBA00022833"/>
    </source>
</evidence>
<dbReference type="PANTHER" id="PTHR46201:SF9">
    <property type="entry name" value="PHD FINGER PROTEIN MALE MEIOCYTE DEATH 1"/>
    <property type="match status" value="1"/>
</dbReference>
<accession>A0ABQ9LY57</accession>
<comment type="caution">
    <text evidence="7">The sequence shown here is derived from an EMBL/GenBank/DDBJ whole genome shotgun (WGS) entry which is preliminary data.</text>
</comment>
<reference evidence="7" key="1">
    <citation type="journal article" date="2023" name="Plant Biotechnol. J.">
        <title>Chromosome-level wild Hevea brasiliensis genome provides new tools for genomic-assisted breeding and valuable loci to elevate rubber yield.</title>
        <authorList>
            <person name="Cheng H."/>
            <person name="Song X."/>
            <person name="Hu Y."/>
            <person name="Wu T."/>
            <person name="Yang Q."/>
            <person name="An Z."/>
            <person name="Feng S."/>
            <person name="Deng Z."/>
            <person name="Wu W."/>
            <person name="Zeng X."/>
            <person name="Tu M."/>
            <person name="Wang X."/>
            <person name="Huang H."/>
        </authorList>
    </citation>
    <scope>NUCLEOTIDE SEQUENCE</scope>
    <source>
        <strain evidence="7">MT/VB/25A 57/8</strain>
    </source>
</reference>
<evidence type="ECO:0000259" key="6">
    <source>
        <dbReference type="SMART" id="SM00249"/>
    </source>
</evidence>
<keyword evidence="2" id="KW-0863">Zinc-finger</keyword>
<keyword evidence="4" id="KW-0805">Transcription regulation</keyword>
<dbReference type="CDD" id="cd15556">
    <property type="entry name" value="PHD_MMD1_like"/>
    <property type="match status" value="1"/>
</dbReference>